<dbReference type="SFLD" id="SFLDG01129">
    <property type="entry name" value="C1.5:_HAD__Beta-PGM__Phosphata"/>
    <property type="match status" value="1"/>
</dbReference>
<protein>
    <submittedName>
        <fullName evidence="6">Beta-phosphoglucomutase</fullName>
        <ecNumber evidence="6">5.4.2.6</ecNumber>
    </submittedName>
</protein>
<dbReference type="InterPro" id="IPR023214">
    <property type="entry name" value="HAD_sf"/>
</dbReference>
<dbReference type="InterPro" id="IPR051600">
    <property type="entry name" value="Beta-PGM-like"/>
</dbReference>
<evidence type="ECO:0000256" key="2">
    <source>
        <dbReference type="ARBA" id="ARBA00006171"/>
    </source>
</evidence>
<dbReference type="OrthoDB" id="9797743at2"/>
<dbReference type="SFLD" id="SFLDG01135">
    <property type="entry name" value="C1.5.6:_HAD__Beta-PGM__Phospha"/>
    <property type="match status" value="1"/>
</dbReference>
<dbReference type="KEGG" id="ttf:THTE_0640"/>
<dbReference type="NCBIfam" id="TIGR01509">
    <property type="entry name" value="HAD-SF-IA-v3"/>
    <property type="match status" value="1"/>
</dbReference>
<comment type="similarity">
    <text evidence="2">Belongs to the HAD-like hydrolase superfamily. CbbY/CbbZ/Gph/YieH family.</text>
</comment>
<dbReference type="PANTHER" id="PTHR46193:SF18">
    <property type="entry name" value="HEXITOL PHOSPHATASE B"/>
    <property type="match status" value="1"/>
</dbReference>
<dbReference type="NCBIfam" id="TIGR01549">
    <property type="entry name" value="HAD-SF-IA-v1"/>
    <property type="match status" value="1"/>
</dbReference>
<dbReference type="GO" id="GO:0008801">
    <property type="term" value="F:beta-phosphoglucomutase activity"/>
    <property type="evidence" value="ECO:0007669"/>
    <property type="project" value="UniProtKB-EC"/>
</dbReference>
<dbReference type="CDD" id="cd07505">
    <property type="entry name" value="HAD_BPGM-like"/>
    <property type="match status" value="1"/>
</dbReference>
<organism evidence="6 7">
    <name type="scientific">Thermogutta terrifontis</name>
    <dbReference type="NCBI Taxonomy" id="1331910"/>
    <lineage>
        <taxon>Bacteria</taxon>
        <taxon>Pseudomonadati</taxon>
        <taxon>Planctomycetota</taxon>
        <taxon>Planctomycetia</taxon>
        <taxon>Pirellulales</taxon>
        <taxon>Thermoguttaceae</taxon>
        <taxon>Thermogutta</taxon>
    </lineage>
</organism>
<evidence type="ECO:0000313" key="7">
    <source>
        <dbReference type="Proteomes" id="UP000215086"/>
    </source>
</evidence>
<dbReference type="EC" id="5.4.2.6" evidence="6"/>
<dbReference type="InterPro" id="IPR023198">
    <property type="entry name" value="PGP-like_dom2"/>
</dbReference>
<dbReference type="Gene3D" id="3.40.50.1000">
    <property type="entry name" value="HAD superfamily/HAD-like"/>
    <property type="match status" value="1"/>
</dbReference>
<evidence type="ECO:0000256" key="5">
    <source>
        <dbReference type="ARBA" id="ARBA00023277"/>
    </source>
</evidence>
<sequence length="222" mass="24120">MEKLAVIFDMDGVLIDSYHAHFESWRIIAAEEGLQITEEQFAKTFGRTSREIIAALWGQHTPNDAKILELDERKEAAFRELIRENFPIMPGAPELLESLHQAGFALAIGSSGPPENVELTVRKLGPAAHFGAIVTGKDVTRGKPDPQVFLLAAERLGVDPRYCAVVEDAPPGIEAAHRAGMKAVGLASTGRTKEMLAAADLVVSSLKELSPAVFRRLILGEE</sequence>
<evidence type="ECO:0000313" key="6">
    <source>
        <dbReference type="EMBL" id="ASV73242.1"/>
    </source>
</evidence>
<keyword evidence="3" id="KW-0479">Metal-binding</keyword>
<dbReference type="InterPro" id="IPR006439">
    <property type="entry name" value="HAD-SF_hydro_IA"/>
</dbReference>
<proteinExistence type="inferred from homology"/>
<gene>
    <name evidence="6" type="ORF">THTE_0640</name>
</gene>
<dbReference type="SFLD" id="SFLDS00003">
    <property type="entry name" value="Haloacid_Dehalogenase"/>
    <property type="match status" value="1"/>
</dbReference>
<keyword evidence="6" id="KW-0413">Isomerase</keyword>
<dbReference type="AlphaFoldDB" id="A0A286RBB0"/>
<dbReference type="Pfam" id="PF00702">
    <property type="entry name" value="Hydrolase"/>
    <property type="match status" value="1"/>
</dbReference>
<dbReference type="Gene3D" id="1.10.150.240">
    <property type="entry name" value="Putative phosphatase, domain 2"/>
    <property type="match status" value="1"/>
</dbReference>
<keyword evidence="5" id="KW-0119">Carbohydrate metabolism</keyword>
<name>A0A286RBB0_9BACT</name>
<keyword evidence="4" id="KW-0460">Magnesium</keyword>
<dbReference type="SUPFAM" id="SSF56784">
    <property type="entry name" value="HAD-like"/>
    <property type="match status" value="1"/>
</dbReference>
<evidence type="ECO:0000256" key="3">
    <source>
        <dbReference type="ARBA" id="ARBA00022723"/>
    </source>
</evidence>
<dbReference type="InterPro" id="IPR036412">
    <property type="entry name" value="HAD-like_sf"/>
</dbReference>
<evidence type="ECO:0000256" key="1">
    <source>
        <dbReference type="ARBA" id="ARBA00001946"/>
    </source>
</evidence>
<dbReference type="RefSeq" id="WP_095413913.1">
    <property type="nucleotide sequence ID" value="NZ_CP018477.1"/>
</dbReference>
<evidence type="ECO:0000256" key="4">
    <source>
        <dbReference type="ARBA" id="ARBA00022842"/>
    </source>
</evidence>
<dbReference type="EMBL" id="CP018477">
    <property type="protein sequence ID" value="ASV73242.1"/>
    <property type="molecule type" value="Genomic_DNA"/>
</dbReference>
<dbReference type="GO" id="GO:0046872">
    <property type="term" value="F:metal ion binding"/>
    <property type="evidence" value="ECO:0007669"/>
    <property type="project" value="UniProtKB-KW"/>
</dbReference>
<comment type="cofactor">
    <cofactor evidence="1">
        <name>Mg(2+)</name>
        <dbReference type="ChEBI" id="CHEBI:18420"/>
    </cofactor>
</comment>
<reference evidence="6 7" key="1">
    <citation type="journal article" name="Front. Microbiol.">
        <title>Sugar Metabolism of the First Thermophilic Planctomycete Thermogutta terrifontis: Comparative Genomic and Transcriptomic Approaches.</title>
        <authorList>
            <person name="Elcheninov A.G."/>
            <person name="Menzel P."/>
            <person name="Gudbergsdottir S.R."/>
            <person name="Slesarev A.I."/>
            <person name="Kadnikov V.V."/>
            <person name="Krogh A."/>
            <person name="Bonch-Osmolovskaya E.A."/>
            <person name="Peng X."/>
            <person name="Kublanov I.V."/>
        </authorList>
    </citation>
    <scope>NUCLEOTIDE SEQUENCE [LARGE SCALE GENOMIC DNA]</scope>
    <source>
        <strain evidence="6 7">R1</strain>
    </source>
</reference>
<dbReference type="PRINTS" id="PR00413">
    <property type="entry name" value="HADHALOGNASE"/>
</dbReference>
<dbReference type="PANTHER" id="PTHR46193">
    <property type="entry name" value="6-PHOSPHOGLUCONATE PHOSPHATASE"/>
    <property type="match status" value="1"/>
</dbReference>
<keyword evidence="7" id="KW-1185">Reference proteome</keyword>
<dbReference type="Proteomes" id="UP000215086">
    <property type="component" value="Chromosome"/>
</dbReference>
<accession>A0A286RBB0</accession>